<feature type="region of interest" description="Disordered" evidence="1">
    <location>
        <begin position="160"/>
        <end position="184"/>
    </location>
</feature>
<comment type="caution">
    <text evidence="2">The sequence shown here is derived from an EMBL/GenBank/DDBJ whole genome shotgun (WGS) entry which is preliminary data.</text>
</comment>
<evidence type="ECO:0000256" key="1">
    <source>
        <dbReference type="SAM" id="MobiDB-lite"/>
    </source>
</evidence>
<reference evidence="2 3" key="1">
    <citation type="submission" date="2024-05" db="EMBL/GenBank/DDBJ databases">
        <title>Sphingomonas sp. HF-S3 16S ribosomal RNA gene Genome sequencing and assembly.</title>
        <authorList>
            <person name="Lee H."/>
        </authorList>
    </citation>
    <scope>NUCLEOTIDE SEQUENCE [LARGE SCALE GENOMIC DNA]</scope>
    <source>
        <strain evidence="2 3">HF-S3</strain>
    </source>
</reference>
<dbReference type="RefSeq" id="WP_346248621.1">
    <property type="nucleotide sequence ID" value="NZ_JBDIZK010000015.1"/>
</dbReference>
<protein>
    <recommendedName>
        <fullName evidence="4">Tip attachment protein J domain-containing protein</fullName>
    </recommendedName>
</protein>
<organism evidence="2 3">
    <name type="scientific">Sphingomonas rustica</name>
    <dbReference type="NCBI Taxonomy" id="3103142"/>
    <lineage>
        <taxon>Bacteria</taxon>
        <taxon>Pseudomonadati</taxon>
        <taxon>Pseudomonadota</taxon>
        <taxon>Alphaproteobacteria</taxon>
        <taxon>Sphingomonadales</taxon>
        <taxon>Sphingomonadaceae</taxon>
        <taxon>Sphingomonas</taxon>
    </lineage>
</organism>
<evidence type="ECO:0000313" key="3">
    <source>
        <dbReference type="Proteomes" id="UP001427805"/>
    </source>
</evidence>
<name>A0ABV0BHL4_9SPHN</name>
<evidence type="ECO:0000313" key="2">
    <source>
        <dbReference type="EMBL" id="MEN3749575.1"/>
    </source>
</evidence>
<dbReference type="Proteomes" id="UP001427805">
    <property type="component" value="Unassembled WGS sequence"/>
</dbReference>
<proteinExistence type="predicted"/>
<evidence type="ECO:0008006" key="4">
    <source>
        <dbReference type="Google" id="ProtNLM"/>
    </source>
</evidence>
<gene>
    <name evidence="2" type="ORF">TPR58_20550</name>
</gene>
<keyword evidence="3" id="KW-1185">Reference proteome</keyword>
<dbReference type="EMBL" id="JBDIZK010000015">
    <property type="protein sequence ID" value="MEN3749575.1"/>
    <property type="molecule type" value="Genomic_DNA"/>
</dbReference>
<sequence length="600" mass="64801">MSVARIFRTPTPYHQQELAELDHVQAFDVVYLAHLNHAPTQLVRSSHTNWAFAPVTLGPTIAAPAGAAVHATVANTDADNGGNAYFPRLATYAVTAINDVTGQESRPSSGASASNDLTLKRNKNLVTWGAVTGANRYRVYKANHESAFGYIGETQGTSFTDDNIDPDLSDGPPEANNPFGPNRNPSTVTFFDQRLIWARTREVPNGVFTSRSADFANMDIARPARADDAISIRISAQKVNSVHALVPLQNLIALTGDGVFVIAGSDGDYLSAAPPPMAKRQSGRGASRLKPLVLDEAVFFQPAVGSGVRSLGFTFEIEGYRSNDVSIFSPELFRGHTIASWAYAEEPLSVVWTARSDGKVPTFTWQLEQQVWGWTLCETAGKVETICSIPEGGESRVYWVVEREIAGVKRRFLERLASAKWSDLDLSCYLDCAVTFRLEAPQRRFLVPHLAGATVDAMADGFAIRGLACDGAGWVDLGHEASRLVTIGLGYEALIETLPLAVQAESGSIQAKRQMLGDVVVQVADTRLGAIEVGRRLDRMQQPRARTTEPLGTPSALFTGAAVVGTEPVTAGEATLFIRSREPLPMTVTSVFLDPVVSEA</sequence>
<accession>A0ABV0BHL4</accession>